<dbReference type="EMBL" id="QZEW01000031">
    <property type="protein sequence ID" value="RJL16587.1"/>
    <property type="molecule type" value="Genomic_DNA"/>
</dbReference>
<keyword evidence="4" id="KW-1185">Reference proteome</keyword>
<reference evidence="4" key="1">
    <citation type="submission" date="2018-09" db="EMBL/GenBank/DDBJ databases">
        <title>Paracoccus onubensis nov. sp. a moderate halophilic bacterium isolated from Gruta de las Maravillas (Aracena, Spain).</title>
        <authorList>
            <person name="Jurado V."/>
            <person name="Gutierrez-Patricio S."/>
            <person name="Gonzalez-Pimentel J.L."/>
            <person name="Miller A.Z."/>
            <person name="Laiz L."/>
            <person name="Saiz-Jimenez C."/>
        </authorList>
    </citation>
    <scope>NUCLEOTIDE SEQUENCE [LARGE SCALE GENOMIC DNA]</scope>
    <source>
        <strain evidence="4">DSM 26381</strain>
    </source>
</reference>
<evidence type="ECO:0000313" key="4">
    <source>
        <dbReference type="Proteomes" id="UP000283587"/>
    </source>
</evidence>
<protein>
    <submittedName>
        <fullName evidence="3">XdhC family protein</fullName>
    </submittedName>
</protein>
<dbReference type="InterPro" id="IPR027051">
    <property type="entry name" value="XdhC_Rossmann_dom"/>
</dbReference>
<dbReference type="OrthoDB" id="9815497at2"/>
<evidence type="ECO:0000259" key="2">
    <source>
        <dbReference type="Pfam" id="PF13478"/>
    </source>
</evidence>
<dbReference type="AlphaFoldDB" id="A0A419A7Y3"/>
<dbReference type="Pfam" id="PF02625">
    <property type="entry name" value="XdhC_CoxI"/>
    <property type="match status" value="1"/>
</dbReference>
<sequence>MTQDLKTPARPDARHPALADPWEAALASGPGTVMAVLTQTHGPAYRIPGAAMSIAADGSFAGALTSGCIEADLILNAQRVRDGGAPLRLRYGEGSPFLDLRLPCGGGIEVMLFPIRDFDVLAALSRARAARRPATLILSETGRLSLGGGGETPADGFPIAFKPPIRFVIFGAGPEAAVFADLVQSLGYDHVLLSHEEQGLSAAERMGCNVRRLDRLPDFAELVPDDRCAALLFYHDHDYEPEILRHLLARPAFYIGAQGSRATQASRLRQLAEMGVAPELRERVRGPIGLIPSSRDPKLLAISVLAEVVMMAGDQVLVPAVA</sequence>
<comment type="caution">
    <text evidence="3">The sequence shown here is derived from an EMBL/GenBank/DDBJ whole genome shotgun (WGS) entry which is preliminary data.</text>
</comment>
<proteinExistence type="predicted"/>
<accession>A0A419A7Y3</accession>
<dbReference type="Gene3D" id="3.40.50.720">
    <property type="entry name" value="NAD(P)-binding Rossmann-like Domain"/>
    <property type="match status" value="1"/>
</dbReference>
<dbReference type="PANTHER" id="PTHR30388:SF4">
    <property type="entry name" value="MOLYBDENUM COFACTOR INSERTION CHAPERONE PAOD"/>
    <property type="match status" value="1"/>
</dbReference>
<dbReference type="PANTHER" id="PTHR30388">
    <property type="entry name" value="ALDEHYDE OXIDOREDUCTASE MOLYBDENUM COFACTOR ASSEMBLY PROTEIN"/>
    <property type="match status" value="1"/>
</dbReference>
<feature type="domain" description="XdhC Rossmann" evidence="2">
    <location>
        <begin position="168"/>
        <end position="308"/>
    </location>
</feature>
<dbReference type="RefSeq" id="WP_119897847.1">
    <property type="nucleotide sequence ID" value="NZ_QNRC01000011.1"/>
</dbReference>
<dbReference type="InterPro" id="IPR052698">
    <property type="entry name" value="MoCofactor_Util/Proc"/>
</dbReference>
<feature type="domain" description="XdhC- CoxI" evidence="1">
    <location>
        <begin position="26"/>
        <end position="92"/>
    </location>
</feature>
<gene>
    <name evidence="3" type="ORF">D3P05_09045</name>
</gene>
<dbReference type="InterPro" id="IPR003777">
    <property type="entry name" value="XdhC_CoxI"/>
</dbReference>
<dbReference type="Pfam" id="PF13478">
    <property type="entry name" value="XdhC_C"/>
    <property type="match status" value="1"/>
</dbReference>
<organism evidence="3 4">
    <name type="scientific">Paracoccus siganidrum</name>
    <dbReference type="NCBI Taxonomy" id="1276757"/>
    <lineage>
        <taxon>Bacteria</taxon>
        <taxon>Pseudomonadati</taxon>
        <taxon>Pseudomonadota</taxon>
        <taxon>Alphaproteobacteria</taxon>
        <taxon>Rhodobacterales</taxon>
        <taxon>Paracoccaceae</taxon>
        <taxon>Paracoccus</taxon>
    </lineage>
</organism>
<name>A0A419A7Y3_9RHOB</name>
<dbReference type="Proteomes" id="UP000283587">
    <property type="component" value="Unassembled WGS sequence"/>
</dbReference>
<evidence type="ECO:0000313" key="3">
    <source>
        <dbReference type="EMBL" id="RJL16587.1"/>
    </source>
</evidence>
<evidence type="ECO:0000259" key="1">
    <source>
        <dbReference type="Pfam" id="PF02625"/>
    </source>
</evidence>